<dbReference type="Proteomes" id="UP000824169">
    <property type="component" value="Unassembled WGS sequence"/>
</dbReference>
<proteinExistence type="inferred from homology"/>
<evidence type="ECO:0000256" key="1">
    <source>
        <dbReference type="ARBA" id="ARBA00007137"/>
    </source>
</evidence>
<dbReference type="Gene3D" id="3.20.20.480">
    <property type="entry name" value="Trimethylamine methyltransferase-like"/>
    <property type="match status" value="1"/>
</dbReference>
<comment type="caution">
    <text evidence="4">The sequence shown here is derived from an EMBL/GenBank/DDBJ whole genome shotgun (WGS) entry which is preliminary data.</text>
</comment>
<keyword evidence="3" id="KW-0808">Transferase</keyword>
<evidence type="ECO:0000256" key="3">
    <source>
        <dbReference type="ARBA" id="ARBA00022679"/>
    </source>
</evidence>
<comment type="similarity">
    <text evidence="1">Belongs to the trimethylamine methyltransferase family.</text>
</comment>
<evidence type="ECO:0000313" key="4">
    <source>
        <dbReference type="EMBL" id="HIV26230.1"/>
    </source>
</evidence>
<dbReference type="GO" id="GO:0015948">
    <property type="term" value="P:methanogenesis"/>
    <property type="evidence" value="ECO:0007669"/>
    <property type="project" value="InterPro"/>
</dbReference>
<dbReference type="InterPro" id="IPR010426">
    <property type="entry name" value="MTTB_MeTrfase"/>
</dbReference>
<dbReference type="AlphaFoldDB" id="A0A9D1TB94"/>
<reference evidence="4" key="2">
    <citation type="journal article" date="2021" name="PeerJ">
        <title>Extensive microbial diversity within the chicken gut microbiome revealed by metagenomics and culture.</title>
        <authorList>
            <person name="Gilroy R."/>
            <person name="Ravi A."/>
            <person name="Getino M."/>
            <person name="Pursley I."/>
            <person name="Horton D.L."/>
            <person name="Alikhan N.F."/>
            <person name="Baker D."/>
            <person name="Gharbi K."/>
            <person name="Hall N."/>
            <person name="Watson M."/>
            <person name="Adriaenssens E.M."/>
            <person name="Foster-Nyarko E."/>
            <person name="Jarju S."/>
            <person name="Secka A."/>
            <person name="Antonio M."/>
            <person name="Oren A."/>
            <person name="Chaudhuri R.R."/>
            <person name="La Ragione R."/>
            <person name="Hildebrand F."/>
            <person name="Pallen M.J."/>
        </authorList>
    </citation>
    <scope>NUCLEOTIDE SEQUENCE</scope>
    <source>
        <strain evidence="4">CHK188-20938</strain>
    </source>
</reference>
<keyword evidence="2 4" id="KW-0489">Methyltransferase</keyword>
<name>A0A9D1TB94_9FIRM</name>
<protein>
    <submittedName>
        <fullName evidence="4">Trimethylamine methyltransferase family protein</fullName>
    </submittedName>
</protein>
<dbReference type="Pfam" id="PF06253">
    <property type="entry name" value="MTTB"/>
    <property type="match status" value="1"/>
</dbReference>
<dbReference type="InterPro" id="IPR038601">
    <property type="entry name" value="MttB-like_sf"/>
</dbReference>
<evidence type="ECO:0000256" key="2">
    <source>
        <dbReference type="ARBA" id="ARBA00022603"/>
    </source>
</evidence>
<evidence type="ECO:0000313" key="5">
    <source>
        <dbReference type="Proteomes" id="UP000824169"/>
    </source>
</evidence>
<organism evidence="4 5">
    <name type="scientific">Candidatus Scatomonas pullistercoris</name>
    <dbReference type="NCBI Taxonomy" id="2840920"/>
    <lineage>
        <taxon>Bacteria</taxon>
        <taxon>Bacillati</taxon>
        <taxon>Bacillota</taxon>
        <taxon>Clostridia</taxon>
        <taxon>Lachnospirales</taxon>
        <taxon>Lachnospiraceae</taxon>
        <taxon>Lachnospiraceae incertae sedis</taxon>
        <taxon>Candidatus Scatomonas</taxon>
    </lineage>
</organism>
<gene>
    <name evidence="4" type="ORF">IAB71_10715</name>
</gene>
<dbReference type="EMBL" id="DVOO01000030">
    <property type="protein sequence ID" value="HIV26230.1"/>
    <property type="molecule type" value="Genomic_DNA"/>
</dbReference>
<accession>A0A9D1TB94</accession>
<reference evidence="4" key="1">
    <citation type="submission" date="2020-10" db="EMBL/GenBank/DDBJ databases">
        <authorList>
            <person name="Gilroy R."/>
        </authorList>
    </citation>
    <scope>NUCLEOTIDE SEQUENCE</scope>
    <source>
        <strain evidence="4">CHK188-20938</strain>
    </source>
</reference>
<dbReference type="GO" id="GO:0032259">
    <property type="term" value="P:methylation"/>
    <property type="evidence" value="ECO:0007669"/>
    <property type="project" value="UniProtKB-KW"/>
</dbReference>
<sequence length="470" mass="51398">MSREQMIHDAAMEIMREVGVKIHNEKAREILKKNGIQVEGDIACFTEEQVMHWVKMAPESFTIYARNPKYNMYMGGDQVNPAATYGCAFIDDKDGTRRRGTMADYIKCLKLIHANEDYNINGGIIVQPADVPEETAAMEMFYATLEYSDKAIMLPTGFKKEMEAILEASAELFGGKDALVEKPRMIALINTVSPLTLDERMLDCLMLLAEYGQPAILCPASMLGATSSISMAGTIASGTAESLAGIVIAQMIRPGTPVVFGIQSTAADMKGGITFACAAPEGAAMQGFSTNMAKFYGMPSRGGGCQTDAPVINCQAGYESMLTFYSAYSHGINIVMEAGGVMDSVNSTSMQKMIVDFEIIRQVKAACAPIEVNEETLNLEEIKEIGHNGSFITADSTMEHFTDLYSPKVGPRNSKSAAYFEDSVDREMERLLEEYEENRPENDPAAMEKVRAVLVKAGLDAGEFERIQSM</sequence>
<dbReference type="GO" id="GO:0008168">
    <property type="term" value="F:methyltransferase activity"/>
    <property type="evidence" value="ECO:0007669"/>
    <property type="project" value="UniProtKB-KW"/>
</dbReference>